<dbReference type="PANTHER" id="PTHR42748">
    <property type="entry name" value="NITROGEN METABOLITE REPRESSION PROTEIN NMRA FAMILY MEMBER"/>
    <property type="match status" value="1"/>
</dbReference>
<accession>A0A319D533</accession>
<organism evidence="5 6">
    <name type="scientific">Aspergillus ellipticus CBS 707.79</name>
    <dbReference type="NCBI Taxonomy" id="1448320"/>
    <lineage>
        <taxon>Eukaryota</taxon>
        <taxon>Fungi</taxon>
        <taxon>Dikarya</taxon>
        <taxon>Ascomycota</taxon>
        <taxon>Pezizomycotina</taxon>
        <taxon>Eurotiomycetes</taxon>
        <taxon>Eurotiomycetidae</taxon>
        <taxon>Eurotiales</taxon>
        <taxon>Aspergillaceae</taxon>
        <taxon>Aspergillus</taxon>
        <taxon>Aspergillus subgen. Circumdati</taxon>
    </lineage>
</organism>
<comment type="similarity">
    <text evidence="1">Belongs to the NmrA-type oxidoreductase family.</text>
</comment>
<dbReference type="Proteomes" id="UP000247810">
    <property type="component" value="Unassembled WGS sequence"/>
</dbReference>
<dbReference type="InterPro" id="IPR036291">
    <property type="entry name" value="NAD(P)-bd_dom_sf"/>
</dbReference>
<dbReference type="Pfam" id="PF05368">
    <property type="entry name" value="NmrA"/>
    <property type="match status" value="1"/>
</dbReference>
<dbReference type="GO" id="GO:0005634">
    <property type="term" value="C:nucleus"/>
    <property type="evidence" value="ECO:0007669"/>
    <property type="project" value="TreeGrafter"/>
</dbReference>
<gene>
    <name evidence="5" type="ORF">BO71DRAFT_432065</name>
</gene>
<dbReference type="InterPro" id="IPR008030">
    <property type="entry name" value="NmrA-like"/>
</dbReference>
<proteinExistence type="inferred from homology"/>
<dbReference type="EMBL" id="KZ825921">
    <property type="protein sequence ID" value="PYH92251.1"/>
    <property type="molecule type" value="Genomic_DNA"/>
</dbReference>
<feature type="region of interest" description="Disordered" evidence="3">
    <location>
        <begin position="165"/>
        <end position="185"/>
    </location>
</feature>
<evidence type="ECO:0000256" key="1">
    <source>
        <dbReference type="ARBA" id="ARBA00006328"/>
    </source>
</evidence>
<dbReference type="Gene3D" id="3.40.50.720">
    <property type="entry name" value="NAD(P)-binding Rossmann-like Domain"/>
    <property type="match status" value="1"/>
</dbReference>
<sequence>MSPKPLLVVLGATDNQGGSVIAHFLSLSPSPYALRAVTRGTSSAKALSLTSQGGEVVAGNFDDPQSLDMAFTGASIIFNVTDFLQSMANPSLRGRAAVSGLRPGFYIRDYEAQHNRNIIDAAAKVTTLERFIYSSLPNMNKLSGGKQRTGSISIIGCSFAGHESHAAHRNGRDGPSNWRTRNPFA</sequence>
<evidence type="ECO:0000256" key="3">
    <source>
        <dbReference type="SAM" id="MobiDB-lite"/>
    </source>
</evidence>
<dbReference type="OrthoDB" id="3358371at2759"/>
<dbReference type="STRING" id="1448320.A0A319D533"/>
<name>A0A319D533_9EURO</name>
<dbReference type="AlphaFoldDB" id="A0A319D533"/>
<dbReference type="VEuPathDB" id="FungiDB:BO71DRAFT_432065"/>
<keyword evidence="6" id="KW-1185">Reference proteome</keyword>
<dbReference type="SUPFAM" id="SSF51735">
    <property type="entry name" value="NAD(P)-binding Rossmann-fold domains"/>
    <property type="match status" value="1"/>
</dbReference>
<dbReference type="PANTHER" id="PTHR42748:SF26">
    <property type="entry name" value="NMRA-LIKE DOMAIN-CONTAINING PROTEIN"/>
    <property type="match status" value="1"/>
</dbReference>
<evidence type="ECO:0000259" key="4">
    <source>
        <dbReference type="Pfam" id="PF05368"/>
    </source>
</evidence>
<reference evidence="5 6" key="1">
    <citation type="submission" date="2018-02" db="EMBL/GenBank/DDBJ databases">
        <title>The genomes of Aspergillus section Nigri reveals drivers in fungal speciation.</title>
        <authorList>
            <consortium name="DOE Joint Genome Institute"/>
            <person name="Vesth T.C."/>
            <person name="Nybo J."/>
            <person name="Theobald S."/>
            <person name="Brandl J."/>
            <person name="Frisvad J.C."/>
            <person name="Nielsen K.F."/>
            <person name="Lyhne E.K."/>
            <person name="Kogle M.E."/>
            <person name="Kuo A."/>
            <person name="Riley R."/>
            <person name="Clum A."/>
            <person name="Nolan M."/>
            <person name="Lipzen A."/>
            <person name="Salamov A."/>
            <person name="Henrissat B."/>
            <person name="Wiebenga A."/>
            <person name="De vries R.P."/>
            <person name="Grigoriev I.V."/>
            <person name="Mortensen U.H."/>
            <person name="Andersen M.R."/>
            <person name="Baker S.E."/>
        </authorList>
    </citation>
    <scope>NUCLEOTIDE SEQUENCE [LARGE SCALE GENOMIC DNA]</scope>
    <source>
        <strain evidence="5 6">CBS 707.79</strain>
    </source>
</reference>
<evidence type="ECO:0000313" key="5">
    <source>
        <dbReference type="EMBL" id="PYH92251.1"/>
    </source>
</evidence>
<evidence type="ECO:0000256" key="2">
    <source>
        <dbReference type="ARBA" id="ARBA00022857"/>
    </source>
</evidence>
<keyword evidence="2" id="KW-0521">NADP</keyword>
<evidence type="ECO:0000313" key="6">
    <source>
        <dbReference type="Proteomes" id="UP000247810"/>
    </source>
</evidence>
<feature type="domain" description="NmrA-like" evidence="4">
    <location>
        <begin position="5"/>
        <end position="146"/>
    </location>
</feature>
<dbReference type="InterPro" id="IPR051164">
    <property type="entry name" value="NmrA-like_oxidored"/>
</dbReference>
<protein>
    <submittedName>
        <fullName evidence="5">NAD(P)-binding protein</fullName>
    </submittedName>
</protein>